<accession>A0A1Y5FDP6</accession>
<organism evidence="3 4">
    <name type="scientific">Halobacteriovorax marinus</name>
    <dbReference type="NCBI Taxonomy" id="97084"/>
    <lineage>
        <taxon>Bacteria</taxon>
        <taxon>Pseudomonadati</taxon>
        <taxon>Bdellovibrionota</taxon>
        <taxon>Bacteriovoracia</taxon>
        <taxon>Bacteriovoracales</taxon>
        <taxon>Halobacteriovoraceae</taxon>
        <taxon>Halobacteriovorax</taxon>
    </lineage>
</organism>
<evidence type="ECO:0000313" key="3">
    <source>
        <dbReference type="EMBL" id="OUR96712.1"/>
    </source>
</evidence>
<evidence type="ECO:0000313" key="4">
    <source>
        <dbReference type="Proteomes" id="UP000196531"/>
    </source>
</evidence>
<name>A0A1Y5FDP6_9BACT</name>
<sequence>MKLFFRLFLSLTFLSTAQAGLVWDEINQEEGITVYSAEVPDNPLVAFKGKVIIEAPAKKILWVLADRKHRRDWVDRLDINDELEIISKVERVIYQSFKMPLFISNRDMVYRSVLSRNKETGVYKFHLFSVEHAKAPETIGVRAELVNSSYLVKPLSANKTEVTVEILSDPKGLLPAWLVNLIQKSWPLKTLRGLRTQVKKDFVKEYDANFK</sequence>
<dbReference type="InterPro" id="IPR023393">
    <property type="entry name" value="START-like_dom_sf"/>
</dbReference>
<dbReference type="InterPro" id="IPR028347">
    <property type="entry name" value="START_dom_prot"/>
</dbReference>
<dbReference type="GO" id="GO:0008289">
    <property type="term" value="F:lipid binding"/>
    <property type="evidence" value="ECO:0007669"/>
    <property type="project" value="InterPro"/>
</dbReference>
<feature type="signal peptide" evidence="1">
    <location>
        <begin position="1"/>
        <end position="19"/>
    </location>
</feature>
<comment type="caution">
    <text evidence="3">The sequence shown here is derived from an EMBL/GenBank/DDBJ whole genome shotgun (WGS) entry which is preliminary data.</text>
</comment>
<proteinExistence type="predicted"/>
<dbReference type="EMBL" id="MAAO01000006">
    <property type="protein sequence ID" value="OUR96712.1"/>
    <property type="molecule type" value="Genomic_DNA"/>
</dbReference>
<evidence type="ECO:0000259" key="2">
    <source>
        <dbReference type="PROSITE" id="PS50848"/>
    </source>
</evidence>
<dbReference type="SMART" id="SM00234">
    <property type="entry name" value="START"/>
    <property type="match status" value="1"/>
</dbReference>
<keyword evidence="1" id="KW-0732">Signal</keyword>
<dbReference type="Pfam" id="PF01852">
    <property type="entry name" value="START"/>
    <property type="match status" value="1"/>
</dbReference>
<evidence type="ECO:0000256" key="1">
    <source>
        <dbReference type="SAM" id="SignalP"/>
    </source>
</evidence>
<dbReference type="PIRSF" id="PIRSF039033">
    <property type="entry name" value="START_dom"/>
    <property type="match status" value="1"/>
</dbReference>
<feature type="chain" id="PRO_5012644529" description="START domain-containing protein" evidence="1">
    <location>
        <begin position="20"/>
        <end position="211"/>
    </location>
</feature>
<dbReference type="GO" id="GO:0005737">
    <property type="term" value="C:cytoplasm"/>
    <property type="evidence" value="ECO:0007669"/>
    <property type="project" value="UniProtKB-ARBA"/>
</dbReference>
<protein>
    <recommendedName>
        <fullName evidence="2">START domain-containing protein</fullName>
    </recommendedName>
</protein>
<dbReference type="Proteomes" id="UP000196531">
    <property type="component" value="Unassembled WGS sequence"/>
</dbReference>
<reference evidence="4" key="1">
    <citation type="journal article" date="2017" name="Proc. Natl. Acad. Sci. U.S.A.">
        <title>Simulation of Deepwater Horizon oil plume reveals substrate specialization within a complex community of hydrocarbon-degraders.</title>
        <authorList>
            <person name="Hu P."/>
            <person name="Dubinsky E.A."/>
            <person name="Probst A.J."/>
            <person name="Wang J."/>
            <person name="Sieber C.M.K."/>
            <person name="Tom L.M."/>
            <person name="Gardinali P."/>
            <person name="Banfield J.F."/>
            <person name="Atlas R.M."/>
            <person name="Andersen G.L."/>
        </authorList>
    </citation>
    <scope>NUCLEOTIDE SEQUENCE [LARGE SCALE GENOMIC DNA]</scope>
</reference>
<dbReference type="PANTHER" id="PTHR19308:SF14">
    <property type="entry name" value="START DOMAIN-CONTAINING PROTEIN"/>
    <property type="match status" value="1"/>
</dbReference>
<dbReference type="PANTHER" id="PTHR19308">
    <property type="entry name" value="PHOSPHATIDYLCHOLINE TRANSFER PROTEIN"/>
    <property type="match status" value="1"/>
</dbReference>
<dbReference type="SUPFAM" id="SSF55961">
    <property type="entry name" value="Bet v1-like"/>
    <property type="match status" value="1"/>
</dbReference>
<dbReference type="Gene3D" id="3.30.530.20">
    <property type="match status" value="1"/>
</dbReference>
<dbReference type="InterPro" id="IPR051213">
    <property type="entry name" value="START_lipid_transfer"/>
</dbReference>
<dbReference type="PROSITE" id="PS50848">
    <property type="entry name" value="START"/>
    <property type="match status" value="1"/>
</dbReference>
<gene>
    <name evidence="3" type="ORF">A9Q84_10240</name>
</gene>
<dbReference type="AlphaFoldDB" id="A0A1Y5FDP6"/>
<dbReference type="InterPro" id="IPR002913">
    <property type="entry name" value="START_lipid-bd_dom"/>
</dbReference>
<feature type="domain" description="START" evidence="2">
    <location>
        <begin position="23"/>
        <end position="203"/>
    </location>
</feature>